<keyword evidence="1" id="KW-1185">Reference proteome</keyword>
<dbReference type="RefSeq" id="XP_037880908.1">
    <property type="nucleotide sequence ID" value="XM_038024980.1"/>
</dbReference>
<sequence>MAVAFYIPDQAVLLRKAQLQEKQILAKREAQWRYIVSVIYNVLRQYLDTVPNYLKPKK</sequence>
<dbReference type="GeneID" id="119632183"/>
<reference evidence="2" key="1">
    <citation type="submission" date="2025-08" db="UniProtKB">
        <authorList>
            <consortium name="RefSeq"/>
        </authorList>
    </citation>
    <scope>IDENTIFICATION</scope>
    <source>
        <tissue evidence="2">Whole body pupa</tissue>
    </source>
</reference>
<organism evidence="1 2">
    <name type="scientific">Glossina fuscipes</name>
    <dbReference type="NCBI Taxonomy" id="7396"/>
    <lineage>
        <taxon>Eukaryota</taxon>
        <taxon>Metazoa</taxon>
        <taxon>Ecdysozoa</taxon>
        <taxon>Arthropoda</taxon>
        <taxon>Hexapoda</taxon>
        <taxon>Insecta</taxon>
        <taxon>Pterygota</taxon>
        <taxon>Neoptera</taxon>
        <taxon>Endopterygota</taxon>
        <taxon>Diptera</taxon>
        <taxon>Brachycera</taxon>
        <taxon>Muscomorpha</taxon>
        <taxon>Hippoboscoidea</taxon>
        <taxon>Glossinidae</taxon>
        <taxon>Glossina</taxon>
    </lineage>
</organism>
<dbReference type="KEGG" id="gfs:119632183"/>
<name>A0A8U0W6T2_9MUSC</name>
<evidence type="ECO:0000313" key="1">
    <source>
        <dbReference type="Proteomes" id="UP000092443"/>
    </source>
</evidence>
<accession>A0A8U0W6T2</accession>
<gene>
    <name evidence="2" type="primary">LOC119632183</name>
</gene>
<protein>
    <submittedName>
        <fullName evidence="2">Cell death protein rpr</fullName>
    </submittedName>
</protein>
<dbReference type="Proteomes" id="UP000092443">
    <property type="component" value="Unplaced"/>
</dbReference>
<evidence type="ECO:0000313" key="2">
    <source>
        <dbReference type="RefSeq" id="XP_037880908.1"/>
    </source>
</evidence>
<dbReference type="AlphaFoldDB" id="A0A8U0W6T2"/>
<proteinExistence type="predicted"/>